<organism evidence="5 6">
    <name type="scientific">Candidatus Avoscillospira stercoripullorum</name>
    <dbReference type="NCBI Taxonomy" id="2840709"/>
    <lineage>
        <taxon>Bacteria</taxon>
        <taxon>Bacillati</taxon>
        <taxon>Bacillota</taxon>
        <taxon>Clostridia</taxon>
        <taxon>Eubacteriales</taxon>
        <taxon>Oscillospiraceae</taxon>
        <taxon>Oscillospiraceae incertae sedis</taxon>
        <taxon>Candidatus Avoscillospira</taxon>
    </lineage>
</organism>
<evidence type="ECO:0000256" key="3">
    <source>
        <dbReference type="ARBA" id="ARBA00023002"/>
    </source>
</evidence>
<dbReference type="InterPro" id="IPR028939">
    <property type="entry name" value="P5C_Rdtase_cat_N"/>
</dbReference>
<evidence type="ECO:0000256" key="2">
    <source>
        <dbReference type="ARBA" id="ARBA00022650"/>
    </source>
</evidence>
<protein>
    <submittedName>
        <fullName evidence="5">NAD(P)-binding domain-containing protein</fullName>
    </submittedName>
</protein>
<keyword evidence="2" id="KW-0028">Amino-acid biosynthesis</keyword>
<dbReference type="PANTHER" id="PTHR11645:SF0">
    <property type="entry name" value="PYRROLINE-5-CARBOXYLATE REDUCTASE 3"/>
    <property type="match status" value="1"/>
</dbReference>
<feature type="domain" description="Pyrroline-5-carboxylate reductase catalytic N-terminal" evidence="4">
    <location>
        <begin position="4"/>
        <end position="98"/>
    </location>
</feature>
<keyword evidence="3" id="KW-0560">Oxidoreductase</keyword>
<evidence type="ECO:0000313" key="5">
    <source>
        <dbReference type="EMBL" id="HIR09914.1"/>
    </source>
</evidence>
<proteinExistence type="inferred from homology"/>
<dbReference type="Gene3D" id="3.40.50.720">
    <property type="entry name" value="NAD(P)-binding Rossmann-like Domain"/>
    <property type="match status" value="1"/>
</dbReference>
<comment type="caution">
    <text evidence="5">The sequence shown here is derived from an EMBL/GenBank/DDBJ whole genome shotgun (WGS) entry which is preliminary data.</text>
</comment>
<dbReference type="PANTHER" id="PTHR11645">
    <property type="entry name" value="PYRROLINE-5-CARBOXYLATE REDUCTASE"/>
    <property type="match status" value="1"/>
</dbReference>
<dbReference type="AlphaFoldDB" id="A0A9D1A7Y6"/>
<dbReference type="GO" id="GO:0055129">
    <property type="term" value="P:L-proline biosynthetic process"/>
    <property type="evidence" value="ECO:0007669"/>
    <property type="project" value="TreeGrafter"/>
</dbReference>
<dbReference type="Proteomes" id="UP000824258">
    <property type="component" value="Unassembled WGS sequence"/>
</dbReference>
<dbReference type="InterPro" id="IPR036291">
    <property type="entry name" value="NAD(P)-bd_dom_sf"/>
</dbReference>
<gene>
    <name evidence="5" type="ORF">IAA70_05890</name>
</gene>
<evidence type="ECO:0000256" key="1">
    <source>
        <dbReference type="ARBA" id="ARBA00005525"/>
    </source>
</evidence>
<reference evidence="5" key="2">
    <citation type="journal article" date="2021" name="PeerJ">
        <title>Extensive microbial diversity within the chicken gut microbiome revealed by metagenomics and culture.</title>
        <authorList>
            <person name="Gilroy R."/>
            <person name="Ravi A."/>
            <person name="Getino M."/>
            <person name="Pursley I."/>
            <person name="Horton D.L."/>
            <person name="Alikhan N.F."/>
            <person name="Baker D."/>
            <person name="Gharbi K."/>
            <person name="Hall N."/>
            <person name="Watson M."/>
            <person name="Adriaenssens E.M."/>
            <person name="Foster-Nyarko E."/>
            <person name="Jarju S."/>
            <person name="Secka A."/>
            <person name="Antonio M."/>
            <person name="Oren A."/>
            <person name="Chaudhuri R.R."/>
            <person name="La Ragione R."/>
            <person name="Hildebrand F."/>
            <person name="Pallen M.J."/>
        </authorList>
    </citation>
    <scope>NUCLEOTIDE SEQUENCE</scope>
    <source>
        <strain evidence="5">ChiHjej9B8-7071</strain>
    </source>
</reference>
<evidence type="ECO:0000313" key="6">
    <source>
        <dbReference type="Proteomes" id="UP000824258"/>
    </source>
</evidence>
<dbReference type="SUPFAM" id="SSF51735">
    <property type="entry name" value="NAD(P)-binding Rossmann-fold domains"/>
    <property type="match status" value="1"/>
</dbReference>
<dbReference type="GO" id="GO:0004735">
    <property type="term" value="F:pyrroline-5-carboxylate reductase activity"/>
    <property type="evidence" value="ECO:0007669"/>
    <property type="project" value="TreeGrafter"/>
</dbReference>
<comment type="similarity">
    <text evidence="1">Belongs to the pyrroline-5-carboxylate reductase family.</text>
</comment>
<dbReference type="EMBL" id="DVGD01000189">
    <property type="protein sequence ID" value="HIR09914.1"/>
    <property type="molecule type" value="Genomic_DNA"/>
</dbReference>
<accession>A0A9D1A7Y6</accession>
<sequence length="136" mass="14141">MEQTIGFIGVGNMGGALARAAARAVDPGRIVVSNRSPEKAEVLSQALSCRVATATEVAESCDLVFLGVKPQMMAGLLADLQPALERRKTPVTLVSMAAGVSMAQIRAMAGGDYPVIRIMPNTPVAVGQGVVLYDQT</sequence>
<feature type="non-terminal residue" evidence="5">
    <location>
        <position position="136"/>
    </location>
</feature>
<dbReference type="Pfam" id="PF03807">
    <property type="entry name" value="F420_oxidored"/>
    <property type="match status" value="1"/>
</dbReference>
<name>A0A9D1A7Y6_9FIRM</name>
<reference evidence="5" key="1">
    <citation type="submission" date="2020-10" db="EMBL/GenBank/DDBJ databases">
        <authorList>
            <person name="Gilroy R."/>
        </authorList>
    </citation>
    <scope>NUCLEOTIDE SEQUENCE</scope>
    <source>
        <strain evidence="5">ChiHjej9B8-7071</strain>
    </source>
</reference>
<evidence type="ECO:0000259" key="4">
    <source>
        <dbReference type="Pfam" id="PF03807"/>
    </source>
</evidence>
<keyword evidence="2" id="KW-0641">Proline biosynthesis</keyword>